<sequence>MSALYDSKTKSIDDRGIRELLTDKVKFQAWLDVEAALALAQAELGVIPQQAADRIAATCKLEQIDLDEVVKLRDKIGHGFVPFLKQLIKACPGDSGKYVHIGVTTQNIQQTAQLLVTKKVNSRFLLVVGEILANLAQLAEQHSQTVMPGRTHGRHAEPITYGFKVSVWIDELLMAVSRLQEAEPRVFSVMMGGPVGAFNACGQFGRQVQTRVAERLDMTEMTVPSRNIGTHKVEYVMGLCLLASVCHKMAEEMYSTSLEEIGEVLEGFTEGTVGSSSLPHKINPKLAKGIIANSQKLYSLPAVMLSSCCRPYEGDSSSYMLLENCLHESLELMTEIVLRTEELTRCLHVNQEKMRANSRIKQGLDNSGLVMMNLVQAIGKDQAHIKMYELAMNSTLHNKSFLESLQEDTQLAALYSADELENMLKPENYTGQAVELAREMAQKAKQAAAKLIGG</sequence>
<dbReference type="Proteomes" id="UP000697927">
    <property type="component" value="Unassembled WGS sequence"/>
</dbReference>
<dbReference type="Gene3D" id="1.20.200.10">
    <property type="entry name" value="Fumarase/aspartase (Central domain)"/>
    <property type="match status" value="1"/>
</dbReference>
<dbReference type="SUPFAM" id="SSF48557">
    <property type="entry name" value="L-aspartase-like"/>
    <property type="match status" value="1"/>
</dbReference>
<keyword evidence="4" id="KW-1185">Reference proteome</keyword>
<keyword evidence="1 3" id="KW-0456">Lyase</keyword>
<dbReference type="Gene3D" id="1.10.40.30">
    <property type="entry name" value="Fumarase/aspartase (C-terminal domain)"/>
    <property type="match status" value="1"/>
</dbReference>
<dbReference type="PRINTS" id="PR00145">
    <property type="entry name" value="ARGSUCLYASE"/>
</dbReference>
<evidence type="ECO:0000256" key="1">
    <source>
        <dbReference type="ARBA" id="ARBA00023239"/>
    </source>
</evidence>
<comment type="caution">
    <text evidence="3">The sequence shown here is derived from an EMBL/GenBank/DDBJ whole genome shotgun (WGS) entry which is preliminary data.</text>
</comment>
<proteinExistence type="predicted"/>
<dbReference type="CDD" id="cd01597">
    <property type="entry name" value="pCLME"/>
    <property type="match status" value="1"/>
</dbReference>
<evidence type="ECO:0000313" key="3">
    <source>
        <dbReference type="EMBL" id="NIY49901.1"/>
    </source>
</evidence>
<evidence type="ECO:0000313" key="4">
    <source>
        <dbReference type="Proteomes" id="UP000697927"/>
    </source>
</evidence>
<gene>
    <name evidence="3" type="ORF">E2L00_20935</name>
</gene>
<dbReference type="InterPro" id="IPR000362">
    <property type="entry name" value="Fumarate_lyase_fam"/>
</dbReference>
<dbReference type="GO" id="GO:0016829">
    <property type="term" value="F:lyase activity"/>
    <property type="evidence" value="ECO:0007669"/>
    <property type="project" value="UniProtKB-KW"/>
</dbReference>
<dbReference type="InterPro" id="IPR022761">
    <property type="entry name" value="Fumarate_lyase_N"/>
</dbReference>
<dbReference type="PRINTS" id="PR00149">
    <property type="entry name" value="FUMRATELYASE"/>
</dbReference>
<dbReference type="PANTHER" id="PTHR43172:SF1">
    <property type="entry name" value="ADENYLOSUCCINATE LYASE"/>
    <property type="match status" value="1"/>
</dbReference>
<name>A0ABX0VVH2_9ENTR</name>
<reference evidence="3 4" key="1">
    <citation type="journal article" date="2020" name="Microorganisms">
        <title>Polyphasic Characterisation of Cedecea colo sp. nov., a New Enteric Bacterium Isolated from the Koala Hindgut.</title>
        <authorList>
            <person name="Boath J.M."/>
            <person name="Dakhal S."/>
            <person name="Van T.T.H."/>
            <person name="Moore R.J."/>
            <person name="Dekiwadia C."/>
            <person name="Macreadie I.G."/>
        </authorList>
    </citation>
    <scope>NUCLEOTIDE SEQUENCE [LARGE SCALE GENOMIC DNA]</scope>
    <source>
        <strain evidence="3 4">ZA</strain>
    </source>
</reference>
<dbReference type="Pfam" id="PF10397">
    <property type="entry name" value="ADSL_C"/>
    <property type="match status" value="1"/>
</dbReference>
<dbReference type="Gene3D" id="1.10.275.10">
    <property type="entry name" value="Fumarase/aspartase (N-terminal domain)"/>
    <property type="match status" value="1"/>
</dbReference>
<organism evidence="3 4">
    <name type="scientific">Cedecea colo</name>
    <dbReference type="NCBI Taxonomy" id="2552946"/>
    <lineage>
        <taxon>Bacteria</taxon>
        <taxon>Pseudomonadati</taxon>
        <taxon>Pseudomonadota</taxon>
        <taxon>Gammaproteobacteria</taxon>
        <taxon>Enterobacterales</taxon>
        <taxon>Enterobacteriaceae</taxon>
        <taxon>Cedecea</taxon>
    </lineage>
</organism>
<protein>
    <submittedName>
        <fullName evidence="3">Adenylosuccinate lyase family protein</fullName>
    </submittedName>
</protein>
<dbReference type="InterPro" id="IPR024083">
    <property type="entry name" value="Fumarase/histidase_N"/>
</dbReference>
<dbReference type="InterPro" id="IPR019468">
    <property type="entry name" value="AdenyloSucc_lyase_C"/>
</dbReference>
<dbReference type="PANTHER" id="PTHR43172">
    <property type="entry name" value="ADENYLOSUCCINATE LYASE"/>
    <property type="match status" value="1"/>
</dbReference>
<dbReference type="RefSeq" id="WP_167614894.1">
    <property type="nucleotide sequence ID" value="NZ_SOYS01000015.1"/>
</dbReference>
<dbReference type="Pfam" id="PF00206">
    <property type="entry name" value="Lyase_1"/>
    <property type="match status" value="1"/>
</dbReference>
<evidence type="ECO:0000259" key="2">
    <source>
        <dbReference type="SMART" id="SM00998"/>
    </source>
</evidence>
<dbReference type="InterPro" id="IPR008948">
    <property type="entry name" value="L-Aspartase-like"/>
</dbReference>
<dbReference type="SMART" id="SM00998">
    <property type="entry name" value="ADSL_C"/>
    <property type="match status" value="1"/>
</dbReference>
<dbReference type="EMBL" id="SOYS01000015">
    <property type="protein sequence ID" value="NIY49901.1"/>
    <property type="molecule type" value="Genomic_DNA"/>
</dbReference>
<accession>A0ABX0VVH2</accession>
<feature type="domain" description="Adenylosuccinate lyase C-terminal" evidence="2">
    <location>
        <begin position="362"/>
        <end position="441"/>
    </location>
</feature>